<dbReference type="RefSeq" id="XP_018036303.1">
    <property type="nucleotide sequence ID" value="XM_018187258.1"/>
</dbReference>
<sequence>MKLRGRQLMLLAFGVFFVDLVNTTILLRAFFDKMYQANLTRLILHRCRFLNSYRLDHSLAFIPCIFRFDTSQPSQARFQYDLVGYGILLAHLIVLLETDRLPRCVNCIERPRHAADRQPDLVLDDGRAGADAPDRTEHPGVTLIEFGGVRRGGR</sequence>
<gene>
    <name evidence="1" type="ORF">CC84DRAFT_741112</name>
</gene>
<dbReference type="AlphaFoldDB" id="A0A177CGI1"/>
<name>A0A177CGI1_9PLEO</name>
<organism evidence="1 2">
    <name type="scientific">Paraphaeosphaeria sporulosa</name>
    <dbReference type="NCBI Taxonomy" id="1460663"/>
    <lineage>
        <taxon>Eukaryota</taxon>
        <taxon>Fungi</taxon>
        <taxon>Dikarya</taxon>
        <taxon>Ascomycota</taxon>
        <taxon>Pezizomycotina</taxon>
        <taxon>Dothideomycetes</taxon>
        <taxon>Pleosporomycetidae</taxon>
        <taxon>Pleosporales</taxon>
        <taxon>Massarineae</taxon>
        <taxon>Didymosphaeriaceae</taxon>
        <taxon>Paraphaeosphaeria</taxon>
    </lineage>
</organism>
<reference evidence="1 2" key="1">
    <citation type="submission" date="2016-05" db="EMBL/GenBank/DDBJ databases">
        <title>Comparative analysis of secretome profiles of manganese(II)-oxidizing ascomycete fungi.</title>
        <authorList>
            <consortium name="DOE Joint Genome Institute"/>
            <person name="Zeiner C.A."/>
            <person name="Purvine S.O."/>
            <person name="Zink E.M."/>
            <person name="Wu S."/>
            <person name="Pasa-Tolic L."/>
            <person name="Chaput D.L."/>
            <person name="Haridas S."/>
            <person name="Grigoriev I.V."/>
            <person name="Santelli C.M."/>
            <person name="Hansel C.M."/>
        </authorList>
    </citation>
    <scope>NUCLEOTIDE SEQUENCE [LARGE SCALE GENOMIC DNA]</scope>
    <source>
        <strain evidence="1 2">AP3s5-JAC2a</strain>
    </source>
</reference>
<evidence type="ECO:0000313" key="1">
    <source>
        <dbReference type="EMBL" id="OAG05938.1"/>
    </source>
</evidence>
<dbReference type="InParanoid" id="A0A177CGI1"/>
<dbReference type="EMBL" id="KV441552">
    <property type="protein sequence ID" value="OAG05938.1"/>
    <property type="molecule type" value="Genomic_DNA"/>
</dbReference>
<evidence type="ECO:0000313" key="2">
    <source>
        <dbReference type="Proteomes" id="UP000077069"/>
    </source>
</evidence>
<dbReference type="Proteomes" id="UP000077069">
    <property type="component" value="Unassembled WGS sequence"/>
</dbReference>
<accession>A0A177CGI1</accession>
<protein>
    <submittedName>
        <fullName evidence="1">Uncharacterized protein</fullName>
    </submittedName>
</protein>
<dbReference type="GeneID" id="28770744"/>
<proteinExistence type="predicted"/>
<keyword evidence="2" id="KW-1185">Reference proteome</keyword>